<dbReference type="InterPro" id="IPR003675">
    <property type="entry name" value="Rce1/LyrA-like_dom"/>
</dbReference>
<reference evidence="4" key="1">
    <citation type="submission" date="2011-07" db="EMBL/GenBank/DDBJ databases">
        <authorList>
            <person name="Stanhope M.J."/>
            <person name="Durkin A.S."/>
            <person name="Hostetler J."/>
            <person name="Kim M."/>
            <person name="Radune D."/>
            <person name="Singh I."/>
            <person name="Town C.D."/>
        </authorList>
    </citation>
    <scope>NUCLEOTIDE SEQUENCE [LARGE SCALE GENOMIC DNA]</scope>
    <source>
        <strain evidence="4">HS-6</strain>
    </source>
</reference>
<dbReference type="PANTHER" id="PTHR36435:SF1">
    <property type="entry name" value="CAAX AMINO TERMINAL PROTEASE FAMILY PROTEIN"/>
    <property type="match status" value="1"/>
</dbReference>
<sequence>MKIAFNKLKWLLLAFLLFYLDNALQVWFILGKNLSKTGTSLTATLVFLLATLLLFLLFKFLREPLSIKSLASTKFAWYLLALPAVFITNVIGSLVQQLLTHSSASANQNALMNLGMPFYLAIAFLVIFAPVTEELIFRKCLLEKVFGFEGYWKWIGWLVTAVLFAAIHLIRDPANIGGWITYGGMGLVFGFVAMQSKRVEYSIAIHMFMNAYATFIMILMTLGQ</sequence>
<dbReference type="GO" id="GO:0080120">
    <property type="term" value="P:CAAX-box protein maturation"/>
    <property type="evidence" value="ECO:0007669"/>
    <property type="project" value="UniProtKB-ARBA"/>
</dbReference>
<evidence type="ECO:0000256" key="1">
    <source>
        <dbReference type="ARBA" id="ARBA00009067"/>
    </source>
</evidence>
<comment type="similarity">
    <text evidence="1">Belongs to the UPF0177 family.</text>
</comment>
<evidence type="ECO:0000313" key="4">
    <source>
        <dbReference type="EMBL" id="EHI73367.1"/>
    </source>
</evidence>
<accession>G5JND8</accession>
<feature type="transmembrane region" description="Helical" evidence="2">
    <location>
        <begin position="111"/>
        <end position="131"/>
    </location>
</feature>
<dbReference type="EMBL" id="AEUV02000002">
    <property type="protein sequence ID" value="EHI73367.1"/>
    <property type="molecule type" value="Genomic_DNA"/>
</dbReference>
<feature type="domain" description="CAAX prenyl protease 2/Lysostaphin resistance protein A-like" evidence="3">
    <location>
        <begin position="118"/>
        <end position="211"/>
    </location>
</feature>
<evidence type="ECO:0000313" key="5">
    <source>
        <dbReference type="Proteomes" id="UP000004322"/>
    </source>
</evidence>
<feature type="transmembrane region" description="Helical" evidence="2">
    <location>
        <begin position="78"/>
        <end position="99"/>
    </location>
</feature>
<dbReference type="Pfam" id="PF02517">
    <property type="entry name" value="Rce1-like"/>
    <property type="match status" value="1"/>
</dbReference>
<dbReference type="PANTHER" id="PTHR36435">
    <property type="entry name" value="SLR1288 PROTEIN"/>
    <property type="match status" value="1"/>
</dbReference>
<comment type="caution">
    <text evidence="4">The sequence shown here is derived from an EMBL/GenBank/DDBJ whole genome shotgun (WGS) entry which is preliminary data.</text>
</comment>
<keyword evidence="2" id="KW-1133">Transmembrane helix</keyword>
<keyword evidence="2" id="KW-0812">Transmembrane</keyword>
<feature type="transmembrane region" description="Helical" evidence="2">
    <location>
        <begin position="151"/>
        <end position="170"/>
    </location>
</feature>
<feature type="transmembrane region" description="Helical" evidence="2">
    <location>
        <begin position="39"/>
        <end position="58"/>
    </location>
</feature>
<dbReference type="AlphaFoldDB" id="G5JND8"/>
<dbReference type="InterPro" id="IPR052710">
    <property type="entry name" value="CAAX_protease"/>
</dbReference>
<dbReference type="eggNOG" id="COG1266">
    <property type="taxonomic scope" value="Bacteria"/>
</dbReference>
<dbReference type="STRING" id="873449.STRCR_0175"/>
<name>G5JND8_STRCG</name>
<feature type="transmembrane region" description="Helical" evidence="2">
    <location>
        <begin position="176"/>
        <end position="194"/>
    </location>
</feature>
<keyword evidence="2" id="KW-0472">Membrane</keyword>
<feature type="transmembrane region" description="Helical" evidence="2">
    <location>
        <begin position="201"/>
        <end position="222"/>
    </location>
</feature>
<dbReference type="Proteomes" id="UP000004322">
    <property type="component" value="Unassembled WGS sequence"/>
</dbReference>
<protein>
    <submittedName>
        <fullName evidence="4">Membrane protein</fullName>
    </submittedName>
</protein>
<gene>
    <name evidence="4" type="ORF">STRCR_0175</name>
</gene>
<proteinExistence type="inferred from homology"/>
<keyword evidence="5" id="KW-1185">Reference proteome</keyword>
<evidence type="ECO:0000259" key="3">
    <source>
        <dbReference type="Pfam" id="PF02517"/>
    </source>
</evidence>
<organism evidence="4 5">
    <name type="scientific">Streptococcus criceti HS-6</name>
    <dbReference type="NCBI Taxonomy" id="873449"/>
    <lineage>
        <taxon>Bacteria</taxon>
        <taxon>Bacillati</taxon>
        <taxon>Bacillota</taxon>
        <taxon>Bacilli</taxon>
        <taxon>Lactobacillales</taxon>
        <taxon>Streptococcaceae</taxon>
        <taxon>Streptococcus</taxon>
    </lineage>
</organism>
<dbReference type="OrthoDB" id="8607342at2"/>
<dbReference type="GO" id="GO:0004175">
    <property type="term" value="F:endopeptidase activity"/>
    <property type="evidence" value="ECO:0007669"/>
    <property type="project" value="UniProtKB-ARBA"/>
</dbReference>
<evidence type="ECO:0000256" key="2">
    <source>
        <dbReference type="SAM" id="Phobius"/>
    </source>
</evidence>
<dbReference type="RefSeq" id="WP_004225180.1">
    <property type="nucleotide sequence ID" value="NZ_AEUV02000002.1"/>
</dbReference>